<dbReference type="SUPFAM" id="SSF53649">
    <property type="entry name" value="Alkaline phosphatase-like"/>
    <property type="match status" value="1"/>
</dbReference>
<comment type="caution">
    <text evidence="2">The sequence shown here is derived from an EMBL/GenBank/DDBJ whole genome shotgun (WGS) entry which is preliminary data.</text>
</comment>
<dbReference type="Gene3D" id="3.40.720.10">
    <property type="entry name" value="Alkaline Phosphatase, subunit A"/>
    <property type="match status" value="1"/>
</dbReference>
<name>A0A0F9LCI3_9ZZZZ</name>
<reference evidence="2" key="1">
    <citation type="journal article" date="2015" name="Nature">
        <title>Complex archaea that bridge the gap between prokaryotes and eukaryotes.</title>
        <authorList>
            <person name="Spang A."/>
            <person name="Saw J.H."/>
            <person name="Jorgensen S.L."/>
            <person name="Zaremba-Niedzwiedzka K."/>
            <person name="Martijn J."/>
            <person name="Lind A.E."/>
            <person name="van Eijk R."/>
            <person name="Schleper C."/>
            <person name="Guy L."/>
            <person name="Ettema T.J."/>
        </authorList>
    </citation>
    <scope>NUCLEOTIDE SEQUENCE</scope>
</reference>
<dbReference type="Pfam" id="PF01663">
    <property type="entry name" value="Phosphodiest"/>
    <property type="match status" value="1"/>
</dbReference>
<organism evidence="2">
    <name type="scientific">marine sediment metagenome</name>
    <dbReference type="NCBI Taxonomy" id="412755"/>
    <lineage>
        <taxon>unclassified sequences</taxon>
        <taxon>metagenomes</taxon>
        <taxon>ecological metagenomes</taxon>
    </lineage>
</organism>
<accession>A0A0F9LCI3</accession>
<dbReference type="Gene3D" id="3.30.1360.180">
    <property type="match status" value="1"/>
</dbReference>
<proteinExistence type="predicted"/>
<dbReference type="GO" id="GO:0016787">
    <property type="term" value="F:hydrolase activity"/>
    <property type="evidence" value="ECO:0007669"/>
    <property type="project" value="UniProtKB-ARBA"/>
</dbReference>
<feature type="coiled-coil region" evidence="1">
    <location>
        <begin position="223"/>
        <end position="250"/>
    </location>
</feature>
<evidence type="ECO:0000313" key="2">
    <source>
        <dbReference type="EMBL" id="KKM84961.1"/>
    </source>
</evidence>
<sequence>MSQMHITLHSVTFLTQHCFNQGGFQMKFLVFSVLLFCFVSNVHALQNPNNTVVLISLDGFRWDYIEKHDAPHLAAIAKSGVRANKMQPVYPTKTFPNHLSIITGLLPINHGVVDNRFCDSKRNDCYSMGKGKDDSTWFSGIPLWNLATMQGLKSASYFWPESDARFNGMTPDYYYHYSKHSDYQNRIEQIIQWLKLPAPQRPQLVISYFSLVDSMGHKYGPDAEQTKQAVQQVDALMGQLQQRLTALEQDVNLVIVSDHGMSAVAPNQSIAISSLPKDDKFMVKNTGPRVLIYANENTTAADISAYKERLNKAAKGRYIVLTDSQRAQYHYQNNGRTGDIILQTTAPKTFADTGKVNYLGTHGYAYSDDMAATFIANGPAFKQGITLDKVNNLDIYPMIAKVLGIEVLSKIDSDGATLWPALNN</sequence>
<dbReference type="CDD" id="cd16018">
    <property type="entry name" value="Enpp"/>
    <property type="match status" value="1"/>
</dbReference>
<evidence type="ECO:0008006" key="3">
    <source>
        <dbReference type="Google" id="ProtNLM"/>
    </source>
</evidence>
<gene>
    <name evidence="2" type="ORF">LCGC14_1293910</name>
</gene>
<protein>
    <recommendedName>
        <fullName evidence="3">Alkaline phosphatase family protein</fullName>
    </recommendedName>
</protein>
<dbReference type="EMBL" id="LAZR01007486">
    <property type="protein sequence ID" value="KKM84961.1"/>
    <property type="molecule type" value="Genomic_DNA"/>
</dbReference>
<keyword evidence="1" id="KW-0175">Coiled coil</keyword>
<dbReference type="InterPro" id="IPR002591">
    <property type="entry name" value="Phosphodiest/P_Trfase"/>
</dbReference>
<dbReference type="PANTHER" id="PTHR10151">
    <property type="entry name" value="ECTONUCLEOTIDE PYROPHOSPHATASE/PHOSPHODIESTERASE"/>
    <property type="match status" value="1"/>
</dbReference>
<dbReference type="AlphaFoldDB" id="A0A0F9LCI3"/>
<dbReference type="InterPro" id="IPR017850">
    <property type="entry name" value="Alkaline_phosphatase_core_sf"/>
</dbReference>
<dbReference type="PANTHER" id="PTHR10151:SF120">
    <property type="entry name" value="BIS(5'-ADENOSYL)-TRIPHOSPHATASE"/>
    <property type="match status" value="1"/>
</dbReference>
<evidence type="ECO:0000256" key="1">
    <source>
        <dbReference type="SAM" id="Coils"/>
    </source>
</evidence>